<dbReference type="GO" id="GO:0005524">
    <property type="term" value="F:ATP binding"/>
    <property type="evidence" value="ECO:0007669"/>
    <property type="project" value="UniProtKB-KW"/>
</dbReference>
<dbReference type="InterPro" id="IPR017871">
    <property type="entry name" value="ABC_transporter-like_CS"/>
</dbReference>
<dbReference type="Gene3D" id="3.40.50.300">
    <property type="entry name" value="P-loop containing nucleotide triphosphate hydrolases"/>
    <property type="match status" value="1"/>
</dbReference>
<evidence type="ECO:0000256" key="4">
    <source>
        <dbReference type="ARBA" id="ARBA00022475"/>
    </source>
</evidence>
<dbReference type="Pfam" id="PF08352">
    <property type="entry name" value="oligo_HPY"/>
    <property type="match status" value="1"/>
</dbReference>
<comment type="similarity">
    <text evidence="2">Belongs to the ABC transporter superfamily.</text>
</comment>
<dbReference type="SUPFAM" id="SSF52540">
    <property type="entry name" value="P-loop containing nucleoside triphosphate hydrolases"/>
    <property type="match status" value="1"/>
</dbReference>
<evidence type="ECO:0000313" key="9">
    <source>
        <dbReference type="EMBL" id="MFN6548345.1"/>
    </source>
</evidence>
<evidence type="ECO:0000313" key="10">
    <source>
        <dbReference type="Proteomes" id="UP001635816"/>
    </source>
</evidence>
<comment type="subcellular location">
    <subcellularLocation>
        <location evidence="1">Cell membrane</location>
        <topology evidence="1">Peripheral membrane protein</topology>
    </subcellularLocation>
</comment>
<comment type="caution">
    <text evidence="9">The sequence shown here is derived from an EMBL/GenBank/DDBJ whole genome shotgun (WGS) entry which is preliminary data.</text>
</comment>
<evidence type="ECO:0000256" key="2">
    <source>
        <dbReference type="ARBA" id="ARBA00005417"/>
    </source>
</evidence>
<reference evidence="9 10" key="1">
    <citation type="submission" date="2024-12" db="EMBL/GenBank/DDBJ databases">
        <title>The coexistence of Mycolicibacterium septicum and Mycolicibacterium nivoides in clinical samples.</title>
        <authorList>
            <person name="Wang C."/>
            <person name="Feng Y."/>
            <person name="Zong Z."/>
        </authorList>
    </citation>
    <scope>NUCLEOTIDE SEQUENCE [LARGE SCALE GENOMIC DNA]</scope>
    <source>
        <strain evidence="9 10">120309</strain>
    </source>
</reference>
<dbReference type="InterPro" id="IPR050388">
    <property type="entry name" value="ABC_Ni/Peptide_Import"/>
</dbReference>
<dbReference type="NCBIfam" id="TIGR01727">
    <property type="entry name" value="oligo_HPY"/>
    <property type="match status" value="1"/>
</dbReference>
<evidence type="ECO:0000256" key="3">
    <source>
        <dbReference type="ARBA" id="ARBA00022448"/>
    </source>
</evidence>
<dbReference type="PANTHER" id="PTHR43297:SF2">
    <property type="entry name" value="DIPEPTIDE TRANSPORT ATP-BINDING PROTEIN DPPD"/>
    <property type="match status" value="1"/>
</dbReference>
<dbReference type="Proteomes" id="UP001635816">
    <property type="component" value="Unassembled WGS sequence"/>
</dbReference>
<keyword evidence="6 9" id="KW-0067">ATP-binding</keyword>
<dbReference type="RefSeq" id="WP_409545855.1">
    <property type="nucleotide sequence ID" value="NZ_JBKBDD010000022.1"/>
</dbReference>
<organism evidence="9 10">
    <name type="scientific">Mycolicibacterium nivoides</name>
    <dbReference type="NCBI Taxonomy" id="2487344"/>
    <lineage>
        <taxon>Bacteria</taxon>
        <taxon>Bacillati</taxon>
        <taxon>Actinomycetota</taxon>
        <taxon>Actinomycetes</taxon>
        <taxon>Mycobacteriales</taxon>
        <taxon>Mycobacteriaceae</taxon>
        <taxon>Mycolicibacterium</taxon>
    </lineage>
</organism>
<proteinExistence type="inferred from homology"/>
<dbReference type="EMBL" id="JBKBDD010000022">
    <property type="protein sequence ID" value="MFN6548345.1"/>
    <property type="molecule type" value="Genomic_DNA"/>
</dbReference>
<protein>
    <submittedName>
        <fullName evidence="9">ABC transporter ATP-binding protein</fullName>
    </submittedName>
</protein>
<gene>
    <name evidence="9" type="ORF">ACK4CT_34795</name>
</gene>
<dbReference type="PROSITE" id="PS50893">
    <property type="entry name" value="ABC_TRANSPORTER_2"/>
    <property type="match status" value="1"/>
</dbReference>
<keyword evidence="7" id="KW-0472">Membrane</keyword>
<sequence>MSLLEVEALQVWFDVPHGDRVHAVREVDFRLDPGQRLGLVGESGSGKTTTILALMGLLPPSATVGGEVRVHGNDILEGGEDAARRYRWKDVAMVFQGAMNAFNPVMTIGWQIVEPMAVHHVARGSAARSKAGDLLEMVGLPATVADKYPHELSGGMRQRAAIAMALACQPKVLLADEPTTALDVMAQAQVLQLLKRLSEELDLALVLVTHDLAVVSQVCERAAVMYAGQVVEIGTMNDLYHSARHPYTRLLFEATPDPLGERAVASIPGSPPRLDQEVTGCAFQPRCSVAMDSCDREPPPVREVAPAWRAACHHNDEDAL</sequence>
<evidence type="ECO:0000256" key="1">
    <source>
        <dbReference type="ARBA" id="ARBA00004202"/>
    </source>
</evidence>
<dbReference type="PANTHER" id="PTHR43297">
    <property type="entry name" value="OLIGOPEPTIDE TRANSPORT ATP-BINDING PROTEIN APPD"/>
    <property type="match status" value="1"/>
</dbReference>
<keyword evidence="3" id="KW-0813">Transport</keyword>
<keyword evidence="10" id="KW-1185">Reference proteome</keyword>
<dbReference type="InterPro" id="IPR003439">
    <property type="entry name" value="ABC_transporter-like_ATP-bd"/>
</dbReference>
<dbReference type="Pfam" id="PF00005">
    <property type="entry name" value="ABC_tran"/>
    <property type="match status" value="1"/>
</dbReference>
<feature type="domain" description="ABC transporter" evidence="8">
    <location>
        <begin position="6"/>
        <end position="252"/>
    </location>
</feature>
<accession>A0ABW9LKG2</accession>
<evidence type="ECO:0000256" key="7">
    <source>
        <dbReference type="ARBA" id="ARBA00023136"/>
    </source>
</evidence>
<dbReference type="InterPro" id="IPR013563">
    <property type="entry name" value="Oligopep_ABC_C"/>
</dbReference>
<dbReference type="InterPro" id="IPR003593">
    <property type="entry name" value="AAA+_ATPase"/>
</dbReference>
<evidence type="ECO:0000259" key="8">
    <source>
        <dbReference type="PROSITE" id="PS50893"/>
    </source>
</evidence>
<evidence type="ECO:0000256" key="5">
    <source>
        <dbReference type="ARBA" id="ARBA00022741"/>
    </source>
</evidence>
<dbReference type="SMART" id="SM00382">
    <property type="entry name" value="AAA"/>
    <property type="match status" value="1"/>
</dbReference>
<keyword evidence="5" id="KW-0547">Nucleotide-binding</keyword>
<dbReference type="InterPro" id="IPR027417">
    <property type="entry name" value="P-loop_NTPase"/>
</dbReference>
<name>A0ABW9LKG2_9MYCO</name>
<dbReference type="PROSITE" id="PS00211">
    <property type="entry name" value="ABC_TRANSPORTER_1"/>
    <property type="match status" value="1"/>
</dbReference>
<dbReference type="CDD" id="cd03257">
    <property type="entry name" value="ABC_NikE_OppD_transporters"/>
    <property type="match status" value="1"/>
</dbReference>
<keyword evidence="4" id="KW-1003">Cell membrane</keyword>
<evidence type="ECO:0000256" key="6">
    <source>
        <dbReference type="ARBA" id="ARBA00022840"/>
    </source>
</evidence>